<name>A0A9E6XY99_9ACTN</name>
<dbReference type="PROSITE" id="PS50084">
    <property type="entry name" value="KH_TYPE_1"/>
    <property type="match status" value="1"/>
</dbReference>
<evidence type="ECO:0000256" key="2">
    <source>
        <dbReference type="ARBA" id="ARBA00022759"/>
    </source>
</evidence>
<dbReference type="SUPFAM" id="SSF109604">
    <property type="entry name" value="HD-domain/PDEase-like"/>
    <property type="match status" value="1"/>
</dbReference>
<keyword evidence="4 5" id="KW-0694">RNA-binding</keyword>
<evidence type="ECO:0000256" key="7">
    <source>
        <dbReference type="SAM" id="Coils"/>
    </source>
</evidence>
<dbReference type="SUPFAM" id="SSF54791">
    <property type="entry name" value="Eukaryotic type KH-domain (KH-domain type I)"/>
    <property type="match status" value="1"/>
</dbReference>
<evidence type="ECO:0000313" key="9">
    <source>
        <dbReference type="EMBL" id="UGS36680.1"/>
    </source>
</evidence>
<dbReference type="InterPro" id="IPR003607">
    <property type="entry name" value="HD/PDEase_dom"/>
</dbReference>
<dbReference type="InterPro" id="IPR006674">
    <property type="entry name" value="HD_domain"/>
</dbReference>
<dbReference type="GO" id="GO:0016787">
    <property type="term" value="F:hydrolase activity"/>
    <property type="evidence" value="ECO:0007669"/>
    <property type="project" value="UniProtKB-KW"/>
</dbReference>
<feature type="coiled-coil region" evidence="7">
    <location>
        <begin position="32"/>
        <end position="141"/>
    </location>
</feature>
<dbReference type="Proteomes" id="UP001162834">
    <property type="component" value="Chromosome"/>
</dbReference>
<dbReference type="NCBIfam" id="TIGR03319">
    <property type="entry name" value="RNase_Y"/>
    <property type="match status" value="1"/>
</dbReference>
<dbReference type="GO" id="GO:0004521">
    <property type="term" value="F:RNA endonuclease activity"/>
    <property type="evidence" value="ECO:0007669"/>
    <property type="project" value="UniProtKB-UniRule"/>
</dbReference>
<dbReference type="PANTHER" id="PTHR12826">
    <property type="entry name" value="RIBONUCLEASE Y"/>
    <property type="match status" value="1"/>
</dbReference>
<evidence type="ECO:0000313" key="10">
    <source>
        <dbReference type="Proteomes" id="UP001162834"/>
    </source>
</evidence>
<dbReference type="InterPro" id="IPR015946">
    <property type="entry name" value="KH_dom-like_a/b"/>
</dbReference>
<evidence type="ECO:0000259" key="8">
    <source>
        <dbReference type="PROSITE" id="PS51831"/>
    </source>
</evidence>
<keyword evidence="10" id="KW-1185">Reference proteome</keyword>
<dbReference type="GO" id="GO:0005886">
    <property type="term" value="C:plasma membrane"/>
    <property type="evidence" value="ECO:0007669"/>
    <property type="project" value="UniProtKB-UniRule"/>
</dbReference>
<comment type="similarity">
    <text evidence="5">Belongs to the RNase Y family.</text>
</comment>
<evidence type="ECO:0000256" key="1">
    <source>
        <dbReference type="ARBA" id="ARBA00022722"/>
    </source>
</evidence>
<reference evidence="9" key="1">
    <citation type="journal article" date="2022" name="Int. J. Syst. Evol. Microbiol.">
        <title>Pseudomonas aegrilactucae sp. nov. and Pseudomonas morbosilactucae sp. nov., pathogens causing bacterial rot of lettuce in Japan.</title>
        <authorList>
            <person name="Sawada H."/>
            <person name="Fujikawa T."/>
            <person name="Satou M."/>
        </authorList>
    </citation>
    <scope>NUCLEOTIDE SEQUENCE</scope>
    <source>
        <strain evidence="9">0166_1</strain>
    </source>
</reference>
<dbReference type="Gene3D" id="1.10.3210.10">
    <property type="entry name" value="Hypothetical protein af1432"/>
    <property type="match status" value="1"/>
</dbReference>
<dbReference type="PANTHER" id="PTHR12826:SF15">
    <property type="entry name" value="RIBONUCLEASE Y"/>
    <property type="match status" value="1"/>
</dbReference>
<dbReference type="Pfam" id="PF01966">
    <property type="entry name" value="HD"/>
    <property type="match status" value="1"/>
</dbReference>
<dbReference type="InterPro" id="IPR006675">
    <property type="entry name" value="HDIG_dom"/>
</dbReference>
<evidence type="ECO:0000256" key="3">
    <source>
        <dbReference type="ARBA" id="ARBA00022801"/>
    </source>
</evidence>
<keyword evidence="1 5" id="KW-0540">Nuclease</keyword>
<dbReference type="RefSeq" id="WP_259310747.1">
    <property type="nucleotide sequence ID" value="NZ_CP087164.1"/>
</dbReference>
<dbReference type="EMBL" id="CP087164">
    <property type="protein sequence ID" value="UGS36680.1"/>
    <property type="molecule type" value="Genomic_DNA"/>
</dbReference>
<dbReference type="InterPro" id="IPR017705">
    <property type="entry name" value="Ribonuclease_Y"/>
</dbReference>
<dbReference type="InterPro" id="IPR036612">
    <property type="entry name" value="KH_dom_type_1_sf"/>
</dbReference>
<dbReference type="EC" id="3.1.-.-" evidence="5 6"/>
<dbReference type="Pfam" id="PF00013">
    <property type="entry name" value="KH_1"/>
    <property type="match status" value="1"/>
</dbReference>
<sequence>MEILIAAIVLAVGFVAAAALVARGRGAAAPPLARAEASAERAEAAAEDAQRQSSAAEELARQARDLERRTLELDKRVSEVDADRAQLSEARERLGRDRALLQRELERVSGLSASQAKTLLLREIEEEARHAHAKLLRSIEEETKREAERRVRSILSIAMQRLAASHAAETTVSVVQLTSDDMKGRIIGREGRNIRALENLTGVDFIIDDTPNAVVLSGFDGVRREIARMTLERLLQDGRIHPARIEETYYQAKSELESHMLEEGEAAVLEANVGGLDPELVKMLGRLKFRTSYGQNVLAHSVETAHLAALMADELGASAKTARRAALLHDIGKAVSHEVEGPHALVGGELARRHSESEAVAHAMEAHHNEVEPQTVEAVIVQAADALSGARPGARGESLEQYVKRLRDLEQIATRHPGVDKVYAMQAGREIRIMVQPGAIDDDAAVVLSHEIAREIEKELEYPGQIKVTVIRESRAIEYAR</sequence>
<dbReference type="SMART" id="SM00471">
    <property type="entry name" value="HDc"/>
    <property type="match status" value="1"/>
</dbReference>
<evidence type="ECO:0000256" key="6">
    <source>
        <dbReference type="NCBIfam" id="TIGR03319"/>
    </source>
</evidence>
<protein>
    <recommendedName>
        <fullName evidence="5 6">Ribonuclease Y</fullName>
        <shortName evidence="5">RNase Y</shortName>
        <ecNumber evidence="5 6">3.1.-.-</ecNumber>
    </recommendedName>
</protein>
<dbReference type="KEGG" id="sbae:DSM104329_03089"/>
<evidence type="ECO:0000256" key="5">
    <source>
        <dbReference type="HAMAP-Rule" id="MF_00335"/>
    </source>
</evidence>
<keyword evidence="3 5" id="KW-0378">Hydrolase</keyword>
<gene>
    <name evidence="5 9" type="primary">rny</name>
    <name evidence="9" type="ORF">DSM104329_03089</name>
</gene>
<keyword evidence="2 5" id="KW-0255">Endonuclease</keyword>
<dbReference type="GO" id="GO:0003723">
    <property type="term" value="F:RNA binding"/>
    <property type="evidence" value="ECO:0007669"/>
    <property type="project" value="UniProtKB-UniRule"/>
</dbReference>
<feature type="domain" description="HD" evidence="8">
    <location>
        <begin position="297"/>
        <end position="390"/>
    </location>
</feature>
<dbReference type="AlphaFoldDB" id="A0A9E6XY99"/>
<dbReference type="InterPro" id="IPR004087">
    <property type="entry name" value="KH_dom"/>
</dbReference>
<dbReference type="HAMAP" id="MF_00335">
    <property type="entry name" value="RNase_Y"/>
    <property type="match status" value="1"/>
</dbReference>
<evidence type="ECO:0000256" key="4">
    <source>
        <dbReference type="ARBA" id="ARBA00022884"/>
    </source>
</evidence>
<accession>A0A9E6XY99</accession>
<dbReference type="NCBIfam" id="TIGR00277">
    <property type="entry name" value="HDIG"/>
    <property type="match status" value="1"/>
</dbReference>
<dbReference type="InterPro" id="IPR022711">
    <property type="entry name" value="RNase_Y_N"/>
</dbReference>
<dbReference type="PROSITE" id="PS51831">
    <property type="entry name" value="HD"/>
    <property type="match status" value="1"/>
</dbReference>
<dbReference type="CDD" id="cd00077">
    <property type="entry name" value="HDc"/>
    <property type="match status" value="1"/>
</dbReference>
<dbReference type="InterPro" id="IPR004088">
    <property type="entry name" value="KH_dom_type_1"/>
</dbReference>
<proteinExistence type="inferred from homology"/>
<comment type="function">
    <text evidence="5">Endoribonuclease that initiates mRNA decay.</text>
</comment>
<dbReference type="SMART" id="SM00322">
    <property type="entry name" value="KH"/>
    <property type="match status" value="1"/>
</dbReference>
<dbReference type="GO" id="GO:0006402">
    <property type="term" value="P:mRNA catabolic process"/>
    <property type="evidence" value="ECO:0007669"/>
    <property type="project" value="UniProtKB-UniRule"/>
</dbReference>
<keyword evidence="7" id="KW-0175">Coiled coil</keyword>
<organism evidence="9 10">
    <name type="scientific">Capillimicrobium parvum</name>
    <dbReference type="NCBI Taxonomy" id="2884022"/>
    <lineage>
        <taxon>Bacteria</taxon>
        <taxon>Bacillati</taxon>
        <taxon>Actinomycetota</taxon>
        <taxon>Thermoleophilia</taxon>
        <taxon>Solirubrobacterales</taxon>
        <taxon>Capillimicrobiaceae</taxon>
        <taxon>Capillimicrobium</taxon>
    </lineage>
</organism>
<dbReference type="CDD" id="cd22431">
    <property type="entry name" value="KH-I_RNaseY"/>
    <property type="match status" value="1"/>
</dbReference>
<dbReference type="Pfam" id="PF12072">
    <property type="entry name" value="RNase_Y_N"/>
    <property type="match status" value="1"/>
</dbReference>
<dbReference type="Gene3D" id="3.30.300.20">
    <property type="match status" value="1"/>
</dbReference>